<name>A0ABS1JX54_9BURK</name>
<evidence type="ECO:0000313" key="3">
    <source>
        <dbReference type="Proteomes" id="UP000622707"/>
    </source>
</evidence>
<sequence>MTASGTLELIRAALAHLNPECTYARRLRIGGAIFHITRGGIEGLDLFDSWSKKSKKYVGEKRMVQRWGYYDLRHPNPCTMATLRRFVEEEGTPWEQVTHEAAGGASE</sequence>
<evidence type="ECO:0000313" key="2">
    <source>
        <dbReference type="EMBL" id="MBL0428721.1"/>
    </source>
</evidence>
<dbReference type="EMBL" id="JAEQND010000022">
    <property type="protein sequence ID" value="MBL0428721.1"/>
    <property type="molecule type" value="Genomic_DNA"/>
</dbReference>
<comment type="caution">
    <text evidence="2">The sequence shown here is derived from an EMBL/GenBank/DDBJ whole genome shotgun (WGS) entry which is preliminary data.</text>
</comment>
<proteinExistence type="predicted"/>
<gene>
    <name evidence="2" type="ORF">JI746_26695</name>
</gene>
<keyword evidence="3" id="KW-1185">Reference proteome</keyword>
<dbReference type="Pfam" id="PF08707">
    <property type="entry name" value="PriCT_2"/>
    <property type="match status" value="1"/>
</dbReference>
<dbReference type="RefSeq" id="WP_201693361.1">
    <property type="nucleotide sequence ID" value="NZ_JAEQND010000022.1"/>
</dbReference>
<feature type="domain" description="Primase C-terminal 2" evidence="1">
    <location>
        <begin position="10"/>
        <end position="85"/>
    </location>
</feature>
<accession>A0ABS1JX54</accession>
<protein>
    <submittedName>
        <fullName evidence="2">PriCT-2 domain-containing protein</fullName>
    </submittedName>
</protein>
<dbReference type="Proteomes" id="UP000622707">
    <property type="component" value="Unassembled WGS sequence"/>
</dbReference>
<dbReference type="InterPro" id="IPR014819">
    <property type="entry name" value="PriCT_2"/>
</dbReference>
<organism evidence="2 3">
    <name type="scientific">Ramlibacter alkalitolerans</name>
    <dbReference type="NCBI Taxonomy" id="2039631"/>
    <lineage>
        <taxon>Bacteria</taxon>
        <taxon>Pseudomonadati</taxon>
        <taxon>Pseudomonadota</taxon>
        <taxon>Betaproteobacteria</taxon>
        <taxon>Burkholderiales</taxon>
        <taxon>Comamonadaceae</taxon>
        <taxon>Ramlibacter</taxon>
    </lineage>
</organism>
<evidence type="ECO:0000259" key="1">
    <source>
        <dbReference type="Pfam" id="PF08707"/>
    </source>
</evidence>
<reference evidence="2 3" key="1">
    <citation type="journal article" date="2017" name="Int. J. Syst. Evol. Microbiol.">
        <title>Ramlibacter alkalitolerans sp. nov., alkali-tolerant bacterium isolated from soil of ginseng.</title>
        <authorList>
            <person name="Lee D.H."/>
            <person name="Cha C.J."/>
        </authorList>
    </citation>
    <scope>NUCLEOTIDE SEQUENCE [LARGE SCALE GENOMIC DNA]</scope>
    <source>
        <strain evidence="2 3">KACC 19305</strain>
    </source>
</reference>